<dbReference type="InterPro" id="IPR026282">
    <property type="entry name" value="MJ1563"/>
</dbReference>
<reference evidence="5" key="1">
    <citation type="journal article" date="2020" name="mSystems">
        <title>Genome- and Community-Level Interaction Insights into Carbon Utilization and Element Cycling Functions of Hydrothermarchaeota in Hydrothermal Sediment.</title>
        <authorList>
            <person name="Zhou Z."/>
            <person name="Liu Y."/>
            <person name="Xu W."/>
            <person name="Pan J."/>
            <person name="Luo Z.H."/>
            <person name="Li M."/>
        </authorList>
    </citation>
    <scope>NUCLEOTIDE SEQUENCE [LARGE SCALE GENOMIC DNA]</scope>
    <source>
        <strain evidence="5">SpSt-1233</strain>
    </source>
</reference>
<evidence type="ECO:0000256" key="1">
    <source>
        <dbReference type="ARBA" id="ARBA00023015"/>
    </source>
</evidence>
<comment type="similarity">
    <text evidence="4">Belongs to the GbsR family.</text>
</comment>
<dbReference type="InterPro" id="IPR036390">
    <property type="entry name" value="WH_DNA-bd_sf"/>
</dbReference>
<organism evidence="5">
    <name type="scientific">Eiseniibacteriota bacterium</name>
    <dbReference type="NCBI Taxonomy" id="2212470"/>
    <lineage>
        <taxon>Bacteria</taxon>
        <taxon>Candidatus Eiseniibacteriota</taxon>
    </lineage>
</organism>
<dbReference type="GO" id="GO:0003677">
    <property type="term" value="F:DNA binding"/>
    <property type="evidence" value="ECO:0007669"/>
    <property type="project" value="UniProtKB-UniRule"/>
</dbReference>
<dbReference type="SUPFAM" id="SSF46785">
    <property type="entry name" value="Winged helix' DNA-binding domain"/>
    <property type="match status" value="1"/>
</dbReference>
<evidence type="ECO:0000256" key="2">
    <source>
        <dbReference type="ARBA" id="ARBA00023125"/>
    </source>
</evidence>
<name>A0A7V2AW75_UNCEI</name>
<keyword evidence="1 4" id="KW-0805">Transcription regulation</keyword>
<evidence type="ECO:0000256" key="3">
    <source>
        <dbReference type="ARBA" id="ARBA00023163"/>
    </source>
</evidence>
<protein>
    <recommendedName>
        <fullName evidence="4">HTH-type transcriptional regulator</fullName>
    </recommendedName>
</protein>
<dbReference type="InterPro" id="IPR036388">
    <property type="entry name" value="WH-like_DNA-bd_sf"/>
</dbReference>
<comment type="caution">
    <text evidence="5">The sequence shown here is derived from an EMBL/GenBank/DDBJ whole genome shotgun (WGS) entry which is preliminary data.</text>
</comment>
<dbReference type="PANTHER" id="PTHR38465:SF1">
    <property type="entry name" value="HTH-TYPE TRANSCRIPTIONAL REGULATOR MJ1563-RELATED"/>
    <property type="match status" value="1"/>
</dbReference>
<proteinExistence type="inferred from homology"/>
<dbReference type="Gene3D" id="1.10.10.10">
    <property type="entry name" value="Winged helix-like DNA-binding domain superfamily/Winged helix DNA-binding domain"/>
    <property type="match status" value="1"/>
</dbReference>
<dbReference type="AlphaFoldDB" id="A0A7V2AW75"/>
<evidence type="ECO:0000313" key="5">
    <source>
        <dbReference type="EMBL" id="HER44391.1"/>
    </source>
</evidence>
<dbReference type="PANTHER" id="PTHR38465">
    <property type="entry name" value="HTH-TYPE TRANSCRIPTIONAL REGULATOR MJ1563-RELATED"/>
    <property type="match status" value="1"/>
</dbReference>
<gene>
    <name evidence="5" type="ORF">ENO08_08025</name>
</gene>
<keyword evidence="2 4" id="KW-0238">DNA-binding</keyword>
<dbReference type="PIRSF" id="PIRSF006707">
    <property type="entry name" value="MJ1563"/>
    <property type="match status" value="1"/>
</dbReference>
<dbReference type="InterPro" id="IPR052362">
    <property type="entry name" value="HTH-GbsR_regulator"/>
</dbReference>
<accession>A0A7V2AW75</accession>
<keyword evidence="3 4" id="KW-0804">Transcription</keyword>
<dbReference type="EMBL" id="DSEC01000576">
    <property type="protein sequence ID" value="HER44391.1"/>
    <property type="molecule type" value="Genomic_DNA"/>
</dbReference>
<sequence>MMTDEHNNFIETWGSMGVLWGINRSMARIHAFVMLCEEPVDLETVSSELRISRGNASMSLKELRNWGVIHRVHISGDRRDFYVAEPDIWKMLFSIARVRKEREFDPALEALRGLLGNAGLEKGSGVYTRMNDLEKSCSKFDRIMMKALGNEKRSRMMLDLLAFYKD</sequence>
<evidence type="ECO:0000256" key="4">
    <source>
        <dbReference type="PIRNR" id="PIRNR006707"/>
    </source>
</evidence>
<dbReference type="Proteomes" id="UP000886069">
    <property type="component" value="Unassembled WGS sequence"/>
</dbReference>